<dbReference type="PANTHER" id="PTHR36649:SF28">
    <property type="entry name" value="UBIQUITIN-LIKE DOMAIN-CONTAINING PROTEIN"/>
    <property type="match status" value="1"/>
</dbReference>
<evidence type="ECO:0000313" key="2">
    <source>
        <dbReference type="EMBL" id="CAF3984527.1"/>
    </source>
</evidence>
<name>A0A8S2N4C6_9BILA</name>
<evidence type="ECO:0000313" key="3">
    <source>
        <dbReference type="Proteomes" id="UP000682733"/>
    </source>
</evidence>
<dbReference type="AlphaFoldDB" id="A0A8S2N4C6"/>
<comment type="caution">
    <text evidence="2">The sequence shown here is derived from an EMBL/GenBank/DDBJ whole genome shotgun (WGS) entry which is preliminary data.</text>
</comment>
<gene>
    <name evidence="1" type="ORF">OVA965_LOCUS22683</name>
    <name evidence="2" type="ORF">TMI583_LOCUS23396</name>
</gene>
<dbReference type="EMBL" id="CAJOBA010034404">
    <property type="protein sequence ID" value="CAF3984527.1"/>
    <property type="molecule type" value="Genomic_DNA"/>
</dbReference>
<dbReference type="Proteomes" id="UP000677228">
    <property type="component" value="Unassembled WGS sequence"/>
</dbReference>
<organism evidence="2 3">
    <name type="scientific">Didymodactylos carnosus</name>
    <dbReference type="NCBI Taxonomy" id="1234261"/>
    <lineage>
        <taxon>Eukaryota</taxon>
        <taxon>Metazoa</taxon>
        <taxon>Spiralia</taxon>
        <taxon>Gnathifera</taxon>
        <taxon>Rotifera</taxon>
        <taxon>Eurotatoria</taxon>
        <taxon>Bdelloidea</taxon>
        <taxon>Philodinida</taxon>
        <taxon>Philodinidae</taxon>
        <taxon>Didymodactylos</taxon>
    </lineage>
</organism>
<reference evidence="2" key="1">
    <citation type="submission" date="2021-02" db="EMBL/GenBank/DDBJ databases">
        <authorList>
            <person name="Nowell W R."/>
        </authorList>
    </citation>
    <scope>NUCLEOTIDE SEQUENCE</scope>
</reference>
<dbReference type="PANTHER" id="PTHR36649">
    <property type="entry name" value="UBIQUITIN-LIKE DOMAIN-CONTAINING PROTEIN"/>
    <property type="match status" value="1"/>
</dbReference>
<protein>
    <submittedName>
        <fullName evidence="2">Uncharacterized protein</fullName>
    </submittedName>
</protein>
<dbReference type="EMBL" id="CAJNOK010012881">
    <property type="protein sequence ID" value="CAF1173321.1"/>
    <property type="molecule type" value="Genomic_DNA"/>
</dbReference>
<dbReference type="Proteomes" id="UP000682733">
    <property type="component" value="Unassembled WGS sequence"/>
</dbReference>
<proteinExistence type="predicted"/>
<accession>A0A8S2N4C6</accession>
<evidence type="ECO:0000313" key="1">
    <source>
        <dbReference type="EMBL" id="CAF1173321.1"/>
    </source>
</evidence>
<sequence>MYISRTVTCYTDRIIECQIAQESESNSAKALVTRPLSKNHNRVTSVLEFNGEHIKFENKVENRPLLIINESPKYMCPESLCLSYWNIQNEVNQWENDNDVKFYEYTQSSIAANIPHVSDFTVRNIRFTKHIALDTTVLDPSYDYDFTNINDAGISYQHGPEYYKRPCGWYRKAIKVLGVYENAAWLDTGIDSWPVGYRGTSTSNALSILRNVLMAGGSGGVAVTNGTAYGPGIYLSPDHILVLKIILNHYLLEMVDNIKSCFKLELNTVE</sequence>